<dbReference type="Proteomes" id="UP000190774">
    <property type="component" value="Unassembled WGS sequence"/>
</dbReference>
<organism evidence="2 3">
    <name type="scientific">Prosthecobacter debontii</name>
    <dbReference type="NCBI Taxonomy" id="48467"/>
    <lineage>
        <taxon>Bacteria</taxon>
        <taxon>Pseudomonadati</taxon>
        <taxon>Verrucomicrobiota</taxon>
        <taxon>Verrucomicrobiia</taxon>
        <taxon>Verrucomicrobiales</taxon>
        <taxon>Verrucomicrobiaceae</taxon>
        <taxon>Prosthecobacter</taxon>
    </lineage>
</organism>
<sequence length="123" mass="13885">MLQIVFNDISAAELSRLPTQIQFQILEALNITPGDLEEKVLASRFGVLERGPKKLYRCRAGDHRIYFAVNDGDVRIHRVLHKNTLADFLYRSNLPGGGEDEALSQSKNFWQLIDEGASTLKTI</sequence>
<keyword evidence="2" id="KW-0540">Nuclease</keyword>
<name>A0A1T4Z300_9BACT</name>
<evidence type="ECO:0000313" key="2">
    <source>
        <dbReference type="EMBL" id="SKB08243.1"/>
    </source>
</evidence>
<dbReference type="GO" id="GO:0004519">
    <property type="term" value="F:endonuclease activity"/>
    <property type="evidence" value="ECO:0007669"/>
    <property type="project" value="UniProtKB-KW"/>
</dbReference>
<accession>A0A1T4Z300</accession>
<keyword evidence="2" id="KW-0255">Endonuclease</keyword>
<proteinExistence type="predicted"/>
<dbReference type="Gene3D" id="3.30.2310.20">
    <property type="entry name" value="RelE-like"/>
    <property type="match status" value="1"/>
</dbReference>
<dbReference type="AlphaFoldDB" id="A0A1T4Z300"/>
<dbReference type="SUPFAM" id="SSF143011">
    <property type="entry name" value="RelE-like"/>
    <property type="match status" value="1"/>
</dbReference>
<dbReference type="Pfam" id="PF05016">
    <property type="entry name" value="ParE_toxin"/>
    <property type="match status" value="1"/>
</dbReference>
<dbReference type="InterPro" id="IPR035093">
    <property type="entry name" value="RelE/ParE_toxin_dom_sf"/>
</dbReference>
<dbReference type="OrthoDB" id="193331at2"/>
<gene>
    <name evidence="2" type="ORF">SAMN02745166_04889</name>
</gene>
<protein>
    <submittedName>
        <fullName evidence="2">mRNA-degrading endonuclease RelE, toxin component of the RelBE toxin-antitoxin system</fullName>
    </submittedName>
</protein>
<reference evidence="3" key="1">
    <citation type="submission" date="2017-02" db="EMBL/GenBank/DDBJ databases">
        <authorList>
            <person name="Varghese N."/>
            <person name="Submissions S."/>
        </authorList>
    </citation>
    <scope>NUCLEOTIDE SEQUENCE [LARGE SCALE GENOMIC DNA]</scope>
    <source>
        <strain evidence="3">ATCC 700200</strain>
    </source>
</reference>
<evidence type="ECO:0000256" key="1">
    <source>
        <dbReference type="ARBA" id="ARBA00022649"/>
    </source>
</evidence>
<dbReference type="STRING" id="48467.SAMN02745166_04889"/>
<keyword evidence="3" id="KW-1185">Reference proteome</keyword>
<dbReference type="EMBL" id="FUYE01000026">
    <property type="protein sequence ID" value="SKB08243.1"/>
    <property type="molecule type" value="Genomic_DNA"/>
</dbReference>
<evidence type="ECO:0000313" key="3">
    <source>
        <dbReference type="Proteomes" id="UP000190774"/>
    </source>
</evidence>
<dbReference type="RefSeq" id="WP_078815999.1">
    <property type="nucleotide sequence ID" value="NZ_FUYE01000026.1"/>
</dbReference>
<keyword evidence="1" id="KW-1277">Toxin-antitoxin system</keyword>
<keyword evidence="2" id="KW-0378">Hydrolase</keyword>
<dbReference type="InterPro" id="IPR007712">
    <property type="entry name" value="RelE/ParE_toxin"/>
</dbReference>